<protein>
    <recommendedName>
        <fullName evidence="5">tRNA pseudouridine synthase B</fullName>
        <ecNumber evidence="5">5.4.99.25</ecNumber>
    </recommendedName>
    <alternativeName>
        <fullName evidence="5">tRNA pseudouridine(55) synthase</fullName>
        <shortName evidence="5">Psi55 synthase</shortName>
    </alternativeName>
    <alternativeName>
        <fullName evidence="5">tRNA pseudouridylate synthase</fullName>
    </alternativeName>
    <alternativeName>
        <fullName evidence="5">tRNA-uridine isomerase</fullName>
    </alternativeName>
</protein>
<feature type="active site" description="Nucleophile" evidence="5">
    <location>
        <position position="38"/>
    </location>
</feature>
<dbReference type="Proteomes" id="UP000006875">
    <property type="component" value="Chromosome"/>
</dbReference>
<dbReference type="eggNOG" id="COG0130">
    <property type="taxonomic scope" value="Bacteria"/>
</dbReference>
<dbReference type="AlphaFoldDB" id="E3HB81"/>
<dbReference type="GO" id="GO:0031119">
    <property type="term" value="P:tRNA pseudouridine synthesis"/>
    <property type="evidence" value="ECO:0007669"/>
    <property type="project" value="UniProtKB-UniRule"/>
</dbReference>
<dbReference type="Pfam" id="PF16198">
    <property type="entry name" value="TruB_C_2"/>
    <property type="match status" value="1"/>
</dbReference>
<dbReference type="GO" id="GO:0003723">
    <property type="term" value="F:RNA binding"/>
    <property type="evidence" value="ECO:0007669"/>
    <property type="project" value="InterPro"/>
</dbReference>
<evidence type="ECO:0000313" key="9">
    <source>
        <dbReference type="Proteomes" id="UP000006875"/>
    </source>
</evidence>
<keyword evidence="9" id="KW-1185">Reference proteome</keyword>
<evidence type="ECO:0000256" key="4">
    <source>
        <dbReference type="ARBA" id="ARBA00023235"/>
    </source>
</evidence>
<keyword evidence="4 5" id="KW-0413">Isomerase</keyword>
<dbReference type="InterPro" id="IPR014780">
    <property type="entry name" value="tRNA_psdUridine_synth_TruB"/>
</dbReference>
<dbReference type="Pfam" id="PF01509">
    <property type="entry name" value="TruB_N"/>
    <property type="match status" value="1"/>
</dbReference>
<dbReference type="InterPro" id="IPR020103">
    <property type="entry name" value="PsdUridine_synth_cat_dom_sf"/>
</dbReference>
<dbReference type="PANTHER" id="PTHR13767:SF2">
    <property type="entry name" value="PSEUDOURIDYLATE SYNTHASE TRUB1"/>
    <property type="match status" value="1"/>
</dbReference>
<name>E3HB81_ILYPC</name>
<dbReference type="InterPro" id="IPR002501">
    <property type="entry name" value="PsdUridine_synth_N"/>
</dbReference>
<evidence type="ECO:0000256" key="1">
    <source>
        <dbReference type="ARBA" id="ARBA00000385"/>
    </source>
</evidence>
<dbReference type="GO" id="GO:1990481">
    <property type="term" value="P:mRNA pseudouridine synthesis"/>
    <property type="evidence" value="ECO:0007669"/>
    <property type="project" value="TreeGrafter"/>
</dbReference>
<dbReference type="GO" id="GO:0160148">
    <property type="term" value="F:tRNA pseudouridine(55) synthase activity"/>
    <property type="evidence" value="ECO:0007669"/>
    <property type="project" value="UniProtKB-EC"/>
</dbReference>
<comment type="function">
    <text evidence="5">Responsible for synthesis of pseudouridine from uracil-55 in the psi GC loop of transfer RNAs.</text>
</comment>
<sequence length="286" mass="32812">MDGIINIDKSSGMTSFDVVRRLKRILKMKKIGHTGTLDPMATGILVICTGRATRLAQDIEGQRKTYIAGFELGYKTTTYDTEGEITHRTDKGAKREELEKALENFRGEIDQIPPMYSALKVNGKRLYELAREGKEVERKSRRVTIENLEILDFDGRKGTFTCTVSKGTYIRSLIYDIGELLGTYGVMTSLRRTQVGEYTLDIAYTLEEIEDMMGKEDYSFSKSIEESFLYPTIEISGEKNIKLFNNGNTLIYEKEDGRYRIYNDKKFLGLAEVKKCRLKGYKYYNV</sequence>
<evidence type="ECO:0000259" key="7">
    <source>
        <dbReference type="Pfam" id="PF16198"/>
    </source>
</evidence>
<gene>
    <name evidence="5" type="primary">truB</name>
    <name evidence="8" type="ordered locus">Ilyop_0444</name>
</gene>
<dbReference type="STRING" id="572544.Ilyop_0444"/>
<feature type="domain" description="Pseudouridine synthase II N-terminal" evidence="6">
    <location>
        <begin position="23"/>
        <end position="170"/>
    </location>
</feature>
<evidence type="ECO:0000259" key="6">
    <source>
        <dbReference type="Pfam" id="PF01509"/>
    </source>
</evidence>
<feature type="domain" description="tRNA pseudouridylate synthase B C-terminal" evidence="7">
    <location>
        <begin position="171"/>
        <end position="215"/>
    </location>
</feature>
<evidence type="ECO:0000256" key="5">
    <source>
        <dbReference type="HAMAP-Rule" id="MF_01080"/>
    </source>
</evidence>
<reference evidence="8 9" key="1">
    <citation type="journal article" date="2010" name="Stand. Genomic Sci.">
        <title>Complete genome sequence of Ilyobacter polytropus type strain (CuHbu1).</title>
        <authorList>
            <person name="Sikorski J."/>
            <person name="Chertkov O."/>
            <person name="Lapidus A."/>
            <person name="Nolan M."/>
            <person name="Lucas S."/>
            <person name="Del Rio T.G."/>
            <person name="Tice H."/>
            <person name="Cheng J.F."/>
            <person name="Tapia R."/>
            <person name="Han C."/>
            <person name="Goodwin L."/>
            <person name="Pitluck S."/>
            <person name="Liolios K."/>
            <person name="Ivanova N."/>
            <person name="Mavromatis K."/>
            <person name="Mikhailova N."/>
            <person name="Pati A."/>
            <person name="Chen A."/>
            <person name="Palaniappan K."/>
            <person name="Land M."/>
            <person name="Hauser L."/>
            <person name="Chang Y.J."/>
            <person name="Jeffries C.D."/>
            <person name="Brambilla E."/>
            <person name="Yasawong M."/>
            <person name="Rohde M."/>
            <person name="Pukall R."/>
            <person name="Spring S."/>
            <person name="Goker M."/>
            <person name="Woyke T."/>
            <person name="Bristow J."/>
            <person name="Eisen J.A."/>
            <person name="Markowitz V."/>
            <person name="Hugenholtz P."/>
            <person name="Kyrpides N.C."/>
            <person name="Klenk H.P."/>
        </authorList>
    </citation>
    <scope>NUCLEOTIDE SEQUENCE [LARGE SCALE GENOMIC DNA]</scope>
    <source>
        <strain evidence="9">ATCC 51220 / DSM 2926 / LMG 16218 / CuHBu1</strain>
    </source>
</reference>
<dbReference type="OrthoDB" id="9802309at2"/>
<organism evidence="8 9">
    <name type="scientific">Ilyobacter polytropus (strain ATCC 51220 / DSM 2926 / LMG 16218 / CuHBu1)</name>
    <dbReference type="NCBI Taxonomy" id="572544"/>
    <lineage>
        <taxon>Bacteria</taxon>
        <taxon>Fusobacteriati</taxon>
        <taxon>Fusobacteriota</taxon>
        <taxon>Fusobacteriia</taxon>
        <taxon>Fusobacteriales</taxon>
        <taxon>Fusobacteriaceae</taxon>
        <taxon>Ilyobacter</taxon>
    </lineage>
</organism>
<dbReference type="EMBL" id="CP002281">
    <property type="protein sequence ID" value="ADO82232.1"/>
    <property type="molecule type" value="Genomic_DNA"/>
</dbReference>
<keyword evidence="3 5" id="KW-0819">tRNA processing</keyword>
<dbReference type="SUPFAM" id="SSF55120">
    <property type="entry name" value="Pseudouridine synthase"/>
    <property type="match status" value="1"/>
</dbReference>
<comment type="similarity">
    <text evidence="2 5">Belongs to the pseudouridine synthase TruB family. Type 1 subfamily.</text>
</comment>
<comment type="catalytic activity">
    <reaction evidence="1 5">
        <text>uridine(55) in tRNA = pseudouridine(55) in tRNA</text>
        <dbReference type="Rhea" id="RHEA:42532"/>
        <dbReference type="Rhea" id="RHEA-COMP:10101"/>
        <dbReference type="Rhea" id="RHEA-COMP:10102"/>
        <dbReference type="ChEBI" id="CHEBI:65314"/>
        <dbReference type="ChEBI" id="CHEBI:65315"/>
        <dbReference type="EC" id="5.4.99.25"/>
    </reaction>
</comment>
<evidence type="ECO:0000256" key="3">
    <source>
        <dbReference type="ARBA" id="ARBA00022694"/>
    </source>
</evidence>
<dbReference type="HAMAP" id="MF_01080">
    <property type="entry name" value="TruB_bact"/>
    <property type="match status" value="1"/>
</dbReference>
<proteinExistence type="inferred from homology"/>
<dbReference type="KEGG" id="ipo:Ilyop_0444"/>
<evidence type="ECO:0000313" key="8">
    <source>
        <dbReference type="EMBL" id="ADO82232.1"/>
    </source>
</evidence>
<dbReference type="InterPro" id="IPR032819">
    <property type="entry name" value="TruB_C"/>
</dbReference>
<accession>E3HB81</accession>
<dbReference type="HOGENOM" id="CLU_032087_0_2_0"/>
<dbReference type="CDD" id="cd02573">
    <property type="entry name" value="PseudoU_synth_EcTruB"/>
    <property type="match status" value="1"/>
</dbReference>
<dbReference type="PANTHER" id="PTHR13767">
    <property type="entry name" value="TRNA-PSEUDOURIDINE SYNTHASE"/>
    <property type="match status" value="1"/>
</dbReference>
<dbReference type="NCBIfam" id="TIGR00431">
    <property type="entry name" value="TruB"/>
    <property type="match status" value="1"/>
</dbReference>
<dbReference type="EC" id="5.4.99.25" evidence="5"/>
<evidence type="ECO:0000256" key="2">
    <source>
        <dbReference type="ARBA" id="ARBA00005642"/>
    </source>
</evidence>
<dbReference type="RefSeq" id="WP_013386902.1">
    <property type="nucleotide sequence ID" value="NC_014632.1"/>
</dbReference>
<dbReference type="Gene3D" id="3.30.2350.10">
    <property type="entry name" value="Pseudouridine synthase"/>
    <property type="match status" value="1"/>
</dbReference>